<feature type="coiled-coil region" evidence="1">
    <location>
        <begin position="606"/>
        <end position="633"/>
    </location>
</feature>
<feature type="region of interest" description="Disordered" evidence="2">
    <location>
        <begin position="1"/>
        <end position="85"/>
    </location>
</feature>
<evidence type="ECO:0000256" key="2">
    <source>
        <dbReference type="SAM" id="MobiDB-lite"/>
    </source>
</evidence>
<feature type="compositionally biased region" description="Polar residues" evidence="2">
    <location>
        <begin position="26"/>
        <end position="39"/>
    </location>
</feature>
<feature type="transmembrane region" description="Helical" evidence="3">
    <location>
        <begin position="102"/>
        <end position="123"/>
    </location>
</feature>
<dbReference type="PANTHER" id="PTHR47372:SF11">
    <property type="entry name" value="RE19971P"/>
    <property type="match status" value="1"/>
</dbReference>
<feature type="coiled-coil region" evidence="1">
    <location>
        <begin position="511"/>
        <end position="564"/>
    </location>
</feature>
<feature type="compositionally biased region" description="Basic and acidic residues" evidence="2">
    <location>
        <begin position="896"/>
        <end position="913"/>
    </location>
</feature>
<evidence type="ECO:0000313" key="5">
    <source>
        <dbReference type="Proteomes" id="UP000807716"/>
    </source>
</evidence>
<dbReference type="SUPFAM" id="SSF58113">
    <property type="entry name" value="Apolipoprotein A-I"/>
    <property type="match status" value="2"/>
</dbReference>
<dbReference type="AlphaFoldDB" id="A0A9P6QMW9"/>
<dbReference type="OrthoDB" id="3260408at2759"/>
<accession>A0A9P6QMW9</accession>
<evidence type="ECO:0000313" key="4">
    <source>
        <dbReference type="EMBL" id="KAG0270184.1"/>
    </source>
</evidence>
<feature type="compositionally biased region" description="Basic and acidic residues" evidence="2">
    <location>
        <begin position="410"/>
        <end position="421"/>
    </location>
</feature>
<gene>
    <name evidence="4" type="ORF">DFQ27_000103</name>
</gene>
<feature type="compositionally biased region" description="Basic and acidic residues" evidence="2">
    <location>
        <begin position="949"/>
        <end position="963"/>
    </location>
</feature>
<reference evidence="4" key="1">
    <citation type="journal article" date="2020" name="Fungal Divers.">
        <title>Resolving the Mortierellaceae phylogeny through synthesis of multi-gene phylogenetics and phylogenomics.</title>
        <authorList>
            <person name="Vandepol N."/>
            <person name="Liber J."/>
            <person name="Desiro A."/>
            <person name="Na H."/>
            <person name="Kennedy M."/>
            <person name="Barry K."/>
            <person name="Grigoriev I.V."/>
            <person name="Miller A.N."/>
            <person name="O'Donnell K."/>
            <person name="Stajich J.E."/>
            <person name="Bonito G."/>
        </authorList>
    </citation>
    <scope>NUCLEOTIDE SEQUENCE</scope>
    <source>
        <strain evidence="4">BC1065</strain>
    </source>
</reference>
<protein>
    <submittedName>
        <fullName evidence="4">Uncharacterized protein</fullName>
    </submittedName>
</protein>
<keyword evidence="3" id="KW-1133">Transmembrane helix</keyword>
<dbReference type="PANTHER" id="PTHR47372">
    <property type="entry name" value="DAUER UP-REGULATED-RELATED"/>
    <property type="match status" value="1"/>
</dbReference>
<comment type="caution">
    <text evidence="4">The sequence shown here is derived from an EMBL/GenBank/DDBJ whole genome shotgun (WGS) entry which is preliminary data.</text>
</comment>
<keyword evidence="3" id="KW-0812">Transmembrane</keyword>
<organism evidence="4 5">
    <name type="scientific">Actinomortierella ambigua</name>
    <dbReference type="NCBI Taxonomy" id="1343610"/>
    <lineage>
        <taxon>Eukaryota</taxon>
        <taxon>Fungi</taxon>
        <taxon>Fungi incertae sedis</taxon>
        <taxon>Mucoromycota</taxon>
        <taxon>Mortierellomycotina</taxon>
        <taxon>Mortierellomycetes</taxon>
        <taxon>Mortierellales</taxon>
        <taxon>Mortierellaceae</taxon>
        <taxon>Actinomortierella</taxon>
    </lineage>
</organism>
<sequence length="1024" mass="114514">MSQRHTQRHEEVLHTDSPPASPSPPTFSAHTDSSLNSNGMIDKTGHRKTRDANSVSGSTAPAMQPNQSRERRPPSTHTVEPPPVAHAHDVILQGRKRTWGSWIFRLTLVWLGYVMLFVCPNLPEKESGLVCRGLHRVQEWISPLSDPLYNKVDETYRTYGEPLVDQYGRPLVQQGQQYYADYAQPAFETASKRTKDAYAQYAHPHVVRAKDAIYTDQVKGHLEYAQTNFNAYSKQAQAKVDEARKATQQATDHAWHWHHVHVQPTINKVSPHAKVAWDSASLSAHRIYSGASELYMKHINPFAEHAMLLLAERADQLFGSHLVKQLNSRKKKQGPMDKIYQQSDKIKHQTAEQAKGLKGWWRKKTAAVQQATSDYAESAQKMAGQFSDSIQERSAEWVASVKGMAGSAKDAAEHVKEETEKQAASAKESMEAANKGAQEKAKQVVDHVSEAVSQTVQEAQKMATDTLHNVEHAAGEAGRKVMEKAHDAEEAVKGTFNSKTDEIKHMAGKAQRDAQEAVEEAQKRVEHAAEQVRKQGSETVHHVKEKVEKTSDQLKHDAEDLRAKATDTLKDAHAQAAKKAGETAQHVREKSNEAKENVQHKYEDIKGAASEQRHNVEKQVKKAQEAAQDHAKDAKERFEEMFSYGKDTAEQFVMDATRAKDQAIKDTTKKLGNAKENAATSLKALLAGIEATFGHFRTLEDNVTKDVWDRLLSAIEEHKTKVMKGVKDVEETNAKTYREFEDFIKKWSTDASGTVEDRLLQLRQQADKVVVEIGHRTAKKQQEGQGKIETLTHNVETYANGLRDFLLDRLAAAKETAQVEFNIFKDTSSRKDKVTAENKLLSLEKQGRKKVEDAGADVSKKAHQLLEEVQKLWDVSGQQTKDLTQKVRTQSLKAGEQAKKASEQAKKAGEQAKKAAAGAGESVKNKAKEATNKVESVVEDATQKKKQPTKKEAIKGKVEEASEKMQFTVKEAAGRVQENVKKVLTPGENDSSQKSDPSYFDNVQEPNVKVAYEEPRSGHRHQRH</sequence>
<name>A0A9P6QMW9_9FUNG</name>
<keyword evidence="3" id="KW-0472">Membrane</keyword>
<evidence type="ECO:0000256" key="1">
    <source>
        <dbReference type="SAM" id="Coils"/>
    </source>
</evidence>
<dbReference type="Proteomes" id="UP000807716">
    <property type="component" value="Unassembled WGS sequence"/>
</dbReference>
<keyword evidence="5" id="KW-1185">Reference proteome</keyword>
<evidence type="ECO:0000256" key="3">
    <source>
        <dbReference type="SAM" id="Phobius"/>
    </source>
</evidence>
<feature type="compositionally biased region" description="Polar residues" evidence="2">
    <location>
        <begin position="52"/>
        <end position="67"/>
    </location>
</feature>
<feature type="region of interest" description="Disordered" evidence="2">
    <location>
        <begin position="409"/>
        <end position="433"/>
    </location>
</feature>
<dbReference type="EMBL" id="JAAAJB010000010">
    <property type="protein sequence ID" value="KAG0270184.1"/>
    <property type="molecule type" value="Genomic_DNA"/>
</dbReference>
<feature type="region of interest" description="Disordered" evidence="2">
    <location>
        <begin position="889"/>
        <end position="1024"/>
    </location>
</feature>
<dbReference type="Gene3D" id="1.20.120.20">
    <property type="entry name" value="Apolipoprotein"/>
    <property type="match status" value="3"/>
</dbReference>
<feature type="compositionally biased region" description="Basic and acidic residues" evidence="2">
    <location>
        <begin position="923"/>
        <end position="932"/>
    </location>
</feature>
<keyword evidence="1" id="KW-0175">Coiled coil</keyword>
<proteinExistence type="predicted"/>